<name>A0A084AQ27_STACB</name>
<dbReference type="InterPro" id="IPR056703">
    <property type="entry name" value="DUF7801"/>
</dbReference>
<reference evidence="5 6" key="1">
    <citation type="journal article" date="2014" name="BMC Genomics">
        <title>Comparative genome sequencing reveals chemotype-specific gene clusters in the toxigenic black mold Stachybotrys.</title>
        <authorList>
            <person name="Semeiks J."/>
            <person name="Borek D."/>
            <person name="Otwinowski Z."/>
            <person name="Grishin N.V."/>
        </authorList>
    </citation>
    <scope>NUCLEOTIDE SEQUENCE [LARGE SCALE GENOMIC DNA]</scope>
    <source>
        <strain evidence="6">CBS 109288 / IBT 7711</strain>
    </source>
</reference>
<keyword evidence="1" id="KW-0175">Coiled coil</keyword>
<dbReference type="Proteomes" id="UP000028045">
    <property type="component" value="Unassembled WGS sequence"/>
</dbReference>
<dbReference type="InterPro" id="IPR029191">
    <property type="entry name" value="Uds1"/>
</dbReference>
<dbReference type="GO" id="GO:0005737">
    <property type="term" value="C:cytoplasm"/>
    <property type="evidence" value="ECO:0007669"/>
    <property type="project" value="TreeGrafter"/>
</dbReference>
<feature type="compositionally biased region" description="Polar residues" evidence="2">
    <location>
        <begin position="241"/>
        <end position="253"/>
    </location>
</feature>
<keyword evidence="6" id="KW-1185">Reference proteome</keyword>
<feature type="coiled-coil region" evidence="1">
    <location>
        <begin position="170"/>
        <end position="197"/>
    </location>
</feature>
<dbReference type="Gene3D" id="1.10.287.1490">
    <property type="match status" value="1"/>
</dbReference>
<feature type="region of interest" description="Disordered" evidence="2">
    <location>
        <begin position="219"/>
        <end position="255"/>
    </location>
</feature>
<protein>
    <submittedName>
        <fullName evidence="5">Uncharacterized protein</fullName>
    </submittedName>
</protein>
<feature type="domain" description="DUF7801" evidence="4">
    <location>
        <begin position="765"/>
        <end position="826"/>
    </location>
</feature>
<dbReference type="PANTHER" id="PTHR45615:SF40">
    <property type="entry name" value="MYOSIN HEAVY CHAIN, NON-MUSCLE"/>
    <property type="match status" value="1"/>
</dbReference>
<dbReference type="GO" id="GO:0032982">
    <property type="term" value="C:myosin filament"/>
    <property type="evidence" value="ECO:0007669"/>
    <property type="project" value="TreeGrafter"/>
</dbReference>
<dbReference type="AlphaFoldDB" id="A0A084AQ27"/>
<feature type="compositionally biased region" description="Low complexity" evidence="2">
    <location>
        <begin position="1"/>
        <end position="15"/>
    </location>
</feature>
<dbReference type="GO" id="GO:0016460">
    <property type="term" value="C:myosin II complex"/>
    <property type="evidence" value="ECO:0007669"/>
    <property type="project" value="TreeGrafter"/>
</dbReference>
<evidence type="ECO:0000259" key="3">
    <source>
        <dbReference type="Pfam" id="PF15456"/>
    </source>
</evidence>
<feature type="region of interest" description="Disordered" evidence="2">
    <location>
        <begin position="628"/>
        <end position="664"/>
    </location>
</feature>
<dbReference type="EMBL" id="KL648619">
    <property type="protein sequence ID" value="KEY67406.1"/>
    <property type="molecule type" value="Genomic_DNA"/>
</dbReference>
<gene>
    <name evidence="5" type="ORF">S7711_05934</name>
</gene>
<evidence type="ECO:0000313" key="6">
    <source>
        <dbReference type="Proteomes" id="UP000028045"/>
    </source>
</evidence>
<dbReference type="GO" id="GO:0000146">
    <property type="term" value="F:microfilament motor activity"/>
    <property type="evidence" value="ECO:0007669"/>
    <property type="project" value="TreeGrafter"/>
</dbReference>
<evidence type="ECO:0000259" key="4">
    <source>
        <dbReference type="Pfam" id="PF25078"/>
    </source>
</evidence>
<evidence type="ECO:0000256" key="2">
    <source>
        <dbReference type="SAM" id="MobiDB-lite"/>
    </source>
</evidence>
<feature type="compositionally biased region" description="Polar residues" evidence="2">
    <location>
        <begin position="63"/>
        <end position="76"/>
    </location>
</feature>
<accession>A0A084AQ27</accession>
<proteinExistence type="predicted"/>
<dbReference type="GO" id="GO:0051015">
    <property type="term" value="F:actin filament binding"/>
    <property type="evidence" value="ECO:0007669"/>
    <property type="project" value="TreeGrafter"/>
</dbReference>
<dbReference type="OrthoDB" id="5569911at2759"/>
<dbReference type="HOGENOM" id="CLU_006409_0_0_1"/>
<organism evidence="5 6">
    <name type="scientific">Stachybotrys chartarum (strain CBS 109288 / IBT 7711)</name>
    <name type="common">Toxic black mold</name>
    <name type="synonym">Stilbospora chartarum</name>
    <dbReference type="NCBI Taxonomy" id="1280523"/>
    <lineage>
        <taxon>Eukaryota</taxon>
        <taxon>Fungi</taxon>
        <taxon>Dikarya</taxon>
        <taxon>Ascomycota</taxon>
        <taxon>Pezizomycotina</taxon>
        <taxon>Sordariomycetes</taxon>
        <taxon>Hypocreomycetidae</taxon>
        <taxon>Hypocreales</taxon>
        <taxon>Stachybotryaceae</taxon>
        <taxon>Stachybotrys</taxon>
    </lineage>
</organism>
<dbReference type="Pfam" id="PF15456">
    <property type="entry name" value="Uds1"/>
    <property type="match status" value="1"/>
</dbReference>
<feature type="region of interest" description="Disordered" evidence="2">
    <location>
        <begin position="38"/>
        <end position="76"/>
    </location>
</feature>
<evidence type="ECO:0000313" key="5">
    <source>
        <dbReference type="EMBL" id="KEY67406.1"/>
    </source>
</evidence>
<dbReference type="SUPFAM" id="SSF90257">
    <property type="entry name" value="Myosin rod fragments"/>
    <property type="match status" value="1"/>
</dbReference>
<evidence type="ECO:0000256" key="1">
    <source>
        <dbReference type="SAM" id="Coils"/>
    </source>
</evidence>
<dbReference type="Pfam" id="PF25078">
    <property type="entry name" value="DUF7801"/>
    <property type="match status" value="1"/>
</dbReference>
<sequence>MNPYATTGRASPSGSAGSGAGTQGKALYEAYRKDAMAGFDRETPRHNPVNHVAASDSARVAHTDTSQLNPERPQSSTLVDLKDPIQVHLLTETALSDSKQYEILSQEEVDGLKKQCQSLTQRIESTRANLVIQAKYRDAANSMARLYSPTSDGPPGRSMLANRLSGDQRVKEAEAERQANERRCEELAAELFNLEKRLMTPHRKLLEHTAGVLQLTHKATKKEAQQNGGHPSNAMPGSPESLYTYSHGRNSLDQPEDAAFYPFDQLDTAQASREPRVKPVAIPPKSPVREQHNQLREDMERLQEENKLLDSQTRKLVNSISEMEENLERLNNSLRDTIISFNPKDNKDYEAPPRAAATQASNAGASLRSQLEYLESGLYAIRAEQDSMPRGGQDTEAVLMGLFDIIQTGFADVKRQKDDRRRTRLERGLEDDAELSDDDGFDTAEPYSLSGFSTRVQWLYSQAVTLRDQKAVLKRQIKQQRELNNKTDAEKDSELQNKQEELEQSRMLVARAEKEAMAAQTMLSDALEDLERIREQTIEARSAQSELEDRNAKIEILEASLQELQSDLAAAETDSQETSNRLAQVDSALNALGMQLDDATRSRDEVEQRAQSLERELNNQKARLAEATASKAAAEEAARSLQQELDSRQTTLSDAAKSKDTAEQTIRSLRQDLESQQATLADAVKSKEAAEQTARSLQQELGTQQATLANAIKSKEAAEQEARKIQEELESQETALFDIVRAKDVAEQAAQDLQRELKDQQTALAAKEKMLKKKEEEMEQLNMTLVELKTEATIARAELDGAYGSRAERAADMAAVRSNTELTRLQAQVDTLRSELSETVKELEEMTKETIGSEREKVDLEGKLDDVLIVKTSLEAELNQLRERLDTESQRAREKITKLQEELDSERLKAVPGQGAAARPSAGASMLSEQFRATMREERKKFQEDIREERARTRKLEEELNKLKRALGPGKSPLSPR</sequence>
<feature type="domain" description="Up-regulated during septation protein 1" evidence="3">
    <location>
        <begin position="87"/>
        <end position="216"/>
    </location>
</feature>
<dbReference type="PANTHER" id="PTHR45615">
    <property type="entry name" value="MYOSIN HEAVY CHAIN, NON-MUSCLE"/>
    <property type="match status" value="1"/>
</dbReference>
<feature type="region of interest" description="Disordered" evidence="2">
    <location>
        <begin position="269"/>
        <end position="291"/>
    </location>
</feature>
<feature type="region of interest" description="Disordered" evidence="2">
    <location>
        <begin position="1"/>
        <end position="22"/>
    </location>
</feature>
<dbReference type="Gene3D" id="1.20.5.170">
    <property type="match status" value="1"/>
</dbReference>